<name>A0A9P9GIW4_FUSRE</name>
<keyword evidence="3" id="KW-1185">Reference proteome</keyword>
<protein>
    <recommendedName>
        <fullName evidence="4">Small secreted protein</fullName>
    </recommendedName>
</protein>
<evidence type="ECO:0000256" key="1">
    <source>
        <dbReference type="SAM" id="SignalP"/>
    </source>
</evidence>
<feature type="chain" id="PRO_5040328332" description="Small secreted protein" evidence="1">
    <location>
        <begin position="20"/>
        <end position="161"/>
    </location>
</feature>
<dbReference type="GeneID" id="70223537"/>
<sequence>MVSLRDIGLLLLAAPAAMAAPKAPSEVSTITLPFSKSDDTSKPVSTSAIASPASKASQKAACQLPLRFTNFALYSDTGCQNAIFDPFMLTWDPCKGYQWTNPLANGVIFQSMRWTGGSNAQNFYVCQQGFGCNANVAEVIQASNTCSSGGGLHFDKIAVNP</sequence>
<dbReference type="EMBL" id="JAGMUX010000014">
    <property type="protein sequence ID" value="KAH7240250.1"/>
    <property type="molecule type" value="Genomic_DNA"/>
</dbReference>
<dbReference type="OrthoDB" id="5084558at2759"/>
<evidence type="ECO:0008006" key="4">
    <source>
        <dbReference type="Google" id="ProtNLM"/>
    </source>
</evidence>
<gene>
    <name evidence="2" type="ORF">BKA55DRAFT_577221</name>
</gene>
<keyword evidence="1" id="KW-0732">Signal</keyword>
<feature type="signal peptide" evidence="1">
    <location>
        <begin position="1"/>
        <end position="19"/>
    </location>
</feature>
<reference evidence="2" key="1">
    <citation type="journal article" date="2021" name="Nat. Commun.">
        <title>Genetic determinants of endophytism in the Arabidopsis root mycobiome.</title>
        <authorList>
            <person name="Mesny F."/>
            <person name="Miyauchi S."/>
            <person name="Thiergart T."/>
            <person name="Pickel B."/>
            <person name="Atanasova L."/>
            <person name="Karlsson M."/>
            <person name="Huettel B."/>
            <person name="Barry K.W."/>
            <person name="Haridas S."/>
            <person name="Chen C."/>
            <person name="Bauer D."/>
            <person name="Andreopoulos W."/>
            <person name="Pangilinan J."/>
            <person name="LaButti K."/>
            <person name="Riley R."/>
            <person name="Lipzen A."/>
            <person name="Clum A."/>
            <person name="Drula E."/>
            <person name="Henrissat B."/>
            <person name="Kohler A."/>
            <person name="Grigoriev I.V."/>
            <person name="Martin F.M."/>
            <person name="Hacquard S."/>
        </authorList>
    </citation>
    <scope>NUCLEOTIDE SEQUENCE</scope>
    <source>
        <strain evidence="2">MPI-CAGE-AT-0023</strain>
    </source>
</reference>
<organism evidence="2 3">
    <name type="scientific">Fusarium redolens</name>
    <dbReference type="NCBI Taxonomy" id="48865"/>
    <lineage>
        <taxon>Eukaryota</taxon>
        <taxon>Fungi</taxon>
        <taxon>Dikarya</taxon>
        <taxon>Ascomycota</taxon>
        <taxon>Pezizomycotina</taxon>
        <taxon>Sordariomycetes</taxon>
        <taxon>Hypocreomycetidae</taxon>
        <taxon>Hypocreales</taxon>
        <taxon>Nectriaceae</taxon>
        <taxon>Fusarium</taxon>
        <taxon>Fusarium redolens species complex</taxon>
    </lineage>
</organism>
<accession>A0A9P9GIW4</accession>
<evidence type="ECO:0000313" key="2">
    <source>
        <dbReference type="EMBL" id="KAH7240250.1"/>
    </source>
</evidence>
<comment type="caution">
    <text evidence="2">The sequence shown here is derived from an EMBL/GenBank/DDBJ whole genome shotgun (WGS) entry which is preliminary data.</text>
</comment>
<dbReference type="RefSeq" id="XP_046046044.1">
    <property type="nucleotide sequence ID" value="XM_046193583.1"/>
</dbReference>
<dbReference type="AlphaFoldDB" id="A0A9P9GIW4"/>
<evidence type="ECO:0000313" key="3">
    <source>
        <dbReference type="Proteomes" id="UP000720189"/>
    </source>
</evidence>
<dbReference type="Proteomes" id="UP000720189">
    <property type="component" value="Unassembled WGS sequence"/>
</dbReference>
<proteinExistence type="predicted"/>